<name>A0A9X2JFK1_9BACT</name>
<proteinExistence type="predicted"/>
<evidence type="ECO:0008006" key="4">
    <source>
        <dbReference type="Google" id="ProtNLM"/>
    </source>
</evidence>
<evidence type="ECO:0000313" key="2">
    <source>
        <dbReference type="EMBL" id="MCO6043392.1"/>
    </source>
</evidence>
<evidence type="ECO:0000256" key="1">
    <source>
        <dbReference type="SAM" id="SignalP"/>
    </source>
</evidence>
<accession>A0A9X2JFK1</accession>
<comment type="caution">
    <text evidence="2">The sequence shown here is derived from an EMBL/GenBank/DDBJ whole genome shotgun (WGS) entry which is preliminary data.</text>
</comment>
<organism evidence="2 3">
    <name type="scientific">Aeoliella straminimaris</name>
    <dbReference type="NCBI Taxonomy" id="2954799"/>
    <lineage>
        <taxon>Bacteria</taxon>
        <taxon>Pseudomonadati</taxon>
        <taxon>Planctomycetota</taxon>
        <taxon>Planctomycetia</taxon>
        <taxon>Pirellulales</taxon>
        <taxon>Lacipirellulaceae</taxon>
        <taxon>Aeoliella</taxon>
    </lineage>
</organism>
<feature type="signal peptide" evidence="1">
    <location>
        <begin position="1"/>
        <end position="25"/>
    </location>
</feature>
<gene>
    <name evidence="2" type="ORF">NG895_05685</name>
</gene>
<dbReference type="RefSeq" id="WP_252851499.1">
    <property type="nucleotide sequence ID" value="NZ_JAMXLR010000023.1"/>
</dbReference>
<dbReference type="EMBL" id="JAMXLR010000023">
    <property type="protein sequence ID" value="MCO6043392.1"/>
    <property type="molecule type" value="Genomic_DNA"/>
</dbReference>
<dbReference type="AlphaFoldDB" id="A0A9X2JFK1"/>
<keyword evidence="1" id="KW-0732">Signal</keyword>
<reference evidence="2" key="1">
    <citation type="submission" date="2022-06" db="EMBL/GenBank/DDBJ databases">
        <title>Aeoliella straminimaris, a novel planctomycete from sediments.</title>
        <authorList>
            <person name="Vitorino I.R."/>
            <person name="Lage O.M."/>
        </authorList>
    </citation>
    <scope>NUCLEOTIDE SEQUENCE</scope>
    <source>
        <strain evidence="2">ICT_H6.2</strain>
    </source>
</reference>
<evidence type="ECO:0000313" key="3">
    <source>
        <dbReference type="Proteomes" id="UP001155241"/>
    </source>
</evidence>
<dbReference type="Proteomes" id="UP001155241">
    <property type="component" value="Unassembled WGS sequence"/>
</dbReference>
<protein>
    <recommendedName>
        <fullName evidence="4">PEP-CTERM protein-sorting domain-containing protein</fullName>
    </recommendedName>
</protein>
<keyword evidence="3" id="KW-1185">Reference proteome</keyword>
<sequence length="218" mass="23203">MPALSQFFRPALLVLLAFSPCWSHAAVIERDWLSPGDGLLTYDDVNQREWLDLPYLIDEFHVISRDPEKRLELVLPELEPGGSLEGFVMANSADVIELAISAGIDVSTSSFAENELPTLALIDLVGSTSATTTGMSSIGLLNEFDSTTGRPVRLVSAITLGLASDTAGVGFIPVSELSSDIPTLITSVMLYRNVPEPSGLALTILASASFAVAQGRLP</sequence>
<feature type="chain" id="PRO_5040809740" description="PEP-CTERM protein-sorting domain-containing protein" evidence="1">
    <location>
        <begin position="26"/>
        <end position="218"/>
    </location>
</feature>